<keyword evidence="4 7" id="KW-0547">Nucleotide-binding</keyword>
<name>A0ABS7U0T6_9BACT</name>
<feature type="active site" description="For glutaminase activity" evidence="7">
    <location>
        <position position="111"/>
    </location>
</feature>
<feature type="domain" description="CN hydrolase" evidence="10">
    <location>
        <begin position="4"/>
        <end position="265"/>
    </location>
</feature>
<evidence type="ECO:0000256" key="1">
    <source>
        <dbReference type="ARBA" id="ARBA00005188"/>
    </source>
</evidence>
<evidence type="ECO:0000313" key="11">
    <source>
        <dbReference type="EMBL" id="MBZ5714127.1"/>
    </source>
</evidence>
<comment type="similarity">
    <text evidence="9">Belongs to the NAD synthetase family.</text>
</comment>
<dbReference type="Proteomes" id="UP001139031">
    <property type="component" value="Unassembled WGS sequence"/>
</dbReference>
<feature type="binding site" evidence="7">
    <location>
        <position position="614"/>
    </location>
    <ligand>
        <name>deamido-NAD(+)</name>
        <dbReference type="ChEBI" id="CHEBI:58437"/>
        <note>ligand shared between two neighboring subunits</note>
    </ligand>
</feature>
<dbReference type="InterPro" id="IPR022310">
    <property type="entry name" value="NAD/GMP_synthase"/>
</dbReference>
<dbReference type="GO" id="GO:0008795">
    <property type="term" value="F:NAD+ synthase activity"/>
    <property type="evidence" value="ECO:0007669"/>
    <property type="project" value="UniProtKB-EC"/>
</dbReference>
<feature type="binding site" evidence="7">
    <location>
        <position position="485"/>
    </location>
    <ligand>
        <name>deamido-NAD(+)</name>
        <dbReference type="ChEBI" id="CHEBI:58437"/>
        <note>ligand shared between two neighboring subunits</note>
    </ligand>
</feature>
<dbReference type="InterPro" id="IPR036526">
    <property type="entry name" value="C-N_Hydrolase_sf"/>
</dbReference>
<evidence type="ECO:0000256" key="4">
    <source>
        <dbReference type="ARBA" id="ARBA00022741"/>
    </source>
</evidence>
<comment type="similarity">
    <text evidence="2 7 8">In the C-terminal section; belongs to the NAD synthetase family.</text>
</comment>
<dbReference type="PANTHER" id="PTHR23090">
    <property type="entry name" value="NH 3 /GLUTAMINE-DEPENDENT NAD + SYNTHETASE"/>
    <property type="match status" value="1"/>
</dbReference>
<dbReference type="NCBIfam" id="TIGR00552">
    <property type="entry name" value="nadE"/>
    <property type="match status" value="1"/>
</dbReference>
<dbReference type="InterPro" id="IPR003010">
    <property type="entry name" value="C-N_Hydrolase"/>
</dbReference>
<feature type="active site" description="Proton acceptor; for glutaminase activity" evidence="7">
    <location>
        <position position="44"/>
    </location>
</feature>
<evidence type="ECO:0000313" key="12">
    <source>
        <dbReference type="Proteomes" id="UP001139031"/>
    </source>
</evidence>
<dbReference type="Pfam" id="PF00795">
    <property type="entry name" value="CN_hydrolase"/>
    <property type="match status" value="1"/>
</dbReference>
<dbReference type="SUPFAM" id="SSF52402">
    <property type="entry name" value="Adenine nucleotide alpha hydrolases-like"/>
    <property type="match status" value="1"/>
</dbReference>
<feature type="binding site" evidence="7">
    <location>
        <position position="196"/>
    </location>
    <ligand>
        <name>L-glutamine</name>
        <dbReference type="ChEBI" id="CHEBI:58359"/>
    </ligand>
</feature>
<comment type="catalytic activity">
    <reaction evidence="7 8">
        <text>deamido-NAD(+) + L-glutamine + ATP + H2O = L-glutamate + AMP + diphosphate + NAD(+) + H(+)</text>
        <dbReference type="Rhea" id="RHEA:24384"/>
        <dbReference type="ChEBI" id="CHEBI:15377"/>
        <dbReference type="ChEBI" id="CHEBI:15378"/>
        <dbReference type="ChEBI" id="CHEBI:29985"/>
        <dbReference type="ChEBI" id="CHEBI:30616"/>
        <dbReference type="ChEBI" id="CHEBI:33019"/>
        <dbReference type="ChEBI" id="CHEBI:57540"/>
        <dbReference type="ChEBI" id="CHEBI:58359"/>
        <dbReference type="ChEBI" id="CHEBI:58437"/>
        <dbReference type="ChEBI" id="CHEBI:456215"/>
        <dbReference type="EC" id="6.3.5.1"/>
    </reaction>
</comment>
<evidence type="ECO:0000256" key="6">
    <source>
        <dbReference type="ARBA" id="ARBA00023027"/>
    </source>
</evidence>
<reference evidence="11" key="1">
    <citation type="submission" date="2021-08" db="EMBL/GenBank/DDBJ databases">
        <authorList>
            <person name="Stevens D.C."/>
        </authorList>
    </citation>
    <scope>NUCLEOTIDE SEQUENCE</scope>
    <source>
        <strain evidence="11">DSM 53165</strain>
    </source>
</reference>
<sequence length="660" mass="72856">MHLVRVAAAALNQTPLDWDGNQARILEAIRLARQQGVAVLVLPELCIPGYGCEDAFFGRGTILESWRVLQELLPETQGIVVALGLPIMHRAANYNAVCLVADGHIVGLVGKRFLAGDGIHYEPRWFKGWPAGKFVQWEHDGHSYPLGDQIFEVGGLRIGFEICEDAWVPNRPGVELASQGVDFICNPSASHFAFGKHEVRKQIVLNASRSFRATYVYSNFIGNESGRVIYDGECMIASIGHLIAEGPRLGYDDVYLTSAVVDVDLARMLHARTTYAPTVDDNVRRITRFDMKLPGADLPPHTVDPDDELRNDKREEFSRAVALGLFDYLRKSRSRGFVVSLSGGADSAAVAYLVHVMVMLAVQELGVEATCARLGLPEGVCTTPRAIVRSLLTCVYQSTANSSDTTRNAAAAVAEAVGAEFIEFDVDPLVRTYVSNVEAAIGRELSWQRDDIALQNIQARARAPGVWLLANLRGALLLATSNRSEAAVGYATMDGDTCGGLSPIAGIDKAFLREWLRWVEAEGPAGVGPMPALRAVNVQAPTAELRPSGAHQTDEGDLMPYPILDAIERAAIRDKLAPKEVYRVLASRFPQRSRDQLLLWVKRFFRLWSQNQWKRERYAPSFHLDDENLDPKTWCRFPILSGGFAHELAELEAFVKHDDD</sequence>
<keyword evidence="5 7" id="KW-0067">ATP-binding</keyword>
<feature type="binding site" evidence="7">
    <location>
        <position position="456"/>
    </location>
    <ligand>
        <name>deamido-NAD(+)</name>
        <dbReference type="ChEBI" id="CHEBI:58437"/>
        <note>ligand shared between two neighboring subunits</note>
    </ligand>
</feature>
<dbReference type="EMBL" id="JAIRAU010000047">
    <property type="protein sequence ID" value="MBZ5714127.1"/>
    <property type="molecule type" value="Genomic_DNA"/>
</dbReference>
<dbReference type="PROSITE" id="PS50263">
    <property type="entry name" value="CN_HYDROLASE"/>
    <property type="match status" value="1"/>
</dbReference>
<accession>A0ABS7U0T6</accession>
<evidence type="ECO:0000256" key="5">
    <source>
        <dbReference type="ARBA" id="ARBA00022840"/>
    </source>
</evidence>
<dbReference type="CDD" id="cd00553">
    <property type="entry name" value="NAD_synthase"/>
    <property type="match status" value="1"/>
</dbReference>
<organism evidence="11 12">
    <name type="scientific">Nannocystis pusilla</name>
    <dbReference type="NCBI Taxonomy" id="889268"/>
    <lineage>
        <taxon>Bacteria</taxon>
        <taxon>Pseudomonadati</taxon>
        <taxon>Myxococcota</taxon>
        <taxon>Polyangia</taxon>
        <taxon>Nannocystales</taxon>
        <taxon>Nannocystaceae</taxon>
        <taxon>Nannocystis</taxon>
    </lineage>
</organism>
<dbReference type="InterPro" id="IPR014445">
    <property type="entry name" value="Gln-dep_NAD_synthase"/>
</dbReference>
<comment type="function">
    <text evidence="7">Catalyzes the ATP-dependent amidation of deamido-NAD to form NAD. Uses L-glutamine as a nitrogen source.</text>
</comment>
<evidence type="ECO:0000259" key="10">
    <source>
        <dbReference type="PROSITE" id="PS50263"/>
    </source>
</evidence>
<evidence type="ECO:0000256" key="7">
    <source>
        <dbReference type="HAMAP-Rule" id="MF_02090"/>
    </source>
</evidence>
<dbReference type="PANTHER" id="PTHR23090:SF9">
    <property type="entry name" value="GLUTAMINE-DEPENDENT NAD(+) SYNTHETASE"/>
    <property type="match status" value="1"/>
</dbReference>
<evidence type="ECO:0000256" key="8">
    <source>
        <dbReference type="PIRNR" id="PIRNR006630"/>
    </source>
</evidence>
<dbReference type="InterPro" id="IPR003694">
    <property type="entry name" value="NAD_synthase"/>
</dbReference>
<dbReference type="Gene3D" id="3.60.110.10">
    <property type="entry name" value="Carbon-nitrogen hydrolase"/>
    <property type="match status" value="1"/>
</dbReference>
<proteinExistence type="inferred from homology"/>
<dbReference type="HAMAP" id="MF_02090">
    <property type="entry name" value="NadE_glutamine_dep"/>
    <property type="match status" value="1"/>
</dbReference>
<protein>
    <recommendedName>
        <fullName evidence="7 8">Glutamine-dependent NAD(+) synthetase</fullName>
        <ecNumber evidence="7 8">6.3.5.1</ecNumber>
    </recommendedName>
    <alternativeName>
        <fullName evidence="7 8">NAD(+) synthase [glutamine-hydrolyzing]</fullName>
    </alternativeName>
</protein>
<evidence type="ECO:0000256" key="3">
    <source>
        <dbReference type="ARBA" id="ARBA00022598"/>
    </source>
</evidence>
<dbReference type="Pfam" id="PF02540">
    <property type="entry name" value="NAD_synthase"/>
    <property type="match status" value="1"/>
</dbReference>
<gene>
    <name evidence="7 11" type="primary">nadE</name>
    <name evidence="11" type="ORF">K7C98_33255</name>
</gene>
<keyword evidence="6 7" id="KW-0520">NAD</keyword>
<dbReference type="SUPFAM" id="SSF56317">
    <property type="entry name" value="Carbon-nitrogen hydrolase"/>
    <property type="match status" value="1"/>
</dbReference>
<dbReference type="PIRSF" id="PIRSF006630">
    <property type="entry name" value="NADS_GAT"/>
    <property type="match status" value="1"/>
</dbReference>
<dbReference type="RefSeq" id="WP_224195861.1">
    <property type="nucleotide sequence ID" value="NZ_JAIRAU010000047.1"/>
</dbReference>
<feature type="binding site" evidence="7">
    <location>
        <position position="190"/>
    </location>
    <ligand>
        <name>L-glutamine</name>
        <dbReference type="ChEBI" id="CHEBI:58359"/>
    </ligand>
</feature>
<keyword evidence="3 7" id="KW-0436">Ligase</keyword>
<feature type="active site" description="Nucleophile; for glutaminase activity" evidence="7">
    <location>
        <position position="163"/>
    </location>
</feature>
<keyword evidence="12" id="KW-1185">Reference proteome</keyword>
<dbReference type="EC" id="6.3.5.1" evidence="7 8"/>
<feature type="binding site" evidence="7">
    <location>
        <position position="480"/>
    </location>
    <ligand>
        <name>ATP</name>
        <dbReference type="ChEBI" id="CHEBI:30616"/>
    </ligand>
</feature>
<comment type="caution">
    <text evidence="7">Lacks conserved residue(s) required for the propagation of feature annotation.</text>
</comment>
<dbReference type="Gene3D" id="3.40.50.620">
    <property type="entry name" value="HUPs"/>
    <property type="match status" value="1"/>
</dbReference>
<dbReference type="CDD" id="cd07570">
    <property type="entry name" value="GAT_Gln-NAD-synth"/>
    <property type="match status" value="1"/>
</dbReference>
<evidence type="ECO:0000256" key="2">
    <source>
        <dbReference type="ARBA" id="ARBA00007145"/>
    </source>
</evidence>
<comment type="caution">
    <text evidence="11">The sequence shown here is derived from an EMBL/GenBank/DDBJ whole genome shotgun (WGS) entry which is preliminary data.</text>
</comment>
<evidence type="ECO:0000256" key="9">
    <source>
        <dbReference type="RuleBase" id="RU003811"/>
    </source>
</evidence>
<dbReference type="InterPro" id="IPR014729">
    <property type="entry name" value="Rossmann-like_a/b/a_fold"/>
</dbReference>
<comment type="pathway">
    <text evidence="1 7 8">Cofactor biosynthesis; NAD(+) biosynthesis; NAD(+) from deamido-NAD(+) (L-Gln route): step 1/1.</text>
</comment>